<feature type="compositionally biased region" description="Polar residues" evidence="1">
    <location>
        <begin position="330"/>
        <end position="348"/>
    </location>
</feature>
<dbReference type="Proteomes" id="UP000054560">
    <property type="component" value="Unassembled WGS sequence"/>
</dbReference>
<sequence length="1270" mass="140266">MYSRPTGGVGEGGEDVHHQYPLEHNSSIEHSSSLHQTAPLHQPAPIHQAAPMHQTAPLHQTAHMHQTAPMRQEAPDHPSEPLDDAETGHNGTHKEWMSDTREVSVPAQNEGQYPNYDHGELMKFNVPVGRSSDDGNASGDSYSQAGCTEFNSSMPENISAQTPIAHMSPNVGVFDAQLSHSMTSPGAARTDANNTTPQSNPTRRYPTEHKIWFAELNHGPESVTDENMASYLKLRWDTLKTLSGFKTAKAFIYNLLLANGKLAYTKKHFHMYPLYTEAIKTITESHDYRHASKPIPRKKGSTDAAPNALLANINEPGGVMAAMDEQLHCNSPNDTGIYTDQQTGQTQYKRPRDDRESMTDQGDSTGGDVRDGEESVIIQYPEVHAHAHKVARLTQAPDVHDRAHAARESFDIAVNGGVDTIDCQLESHDGQATVHEMQEMVSDNQVDPSQPSPVEQMQNTEQMQSAETRPVEEQKSTEPAVSQGMVLMDGSMHNVTAEQQQGPVVKYRGGKGKANVGAVPVGSKRYGTEHKIWFEDLKLTLDDANDENIAMYINKRWAMLKSRSGIKTAKAFVFNVMIEAGKPPYHRVNCHLYPKYKLALDTIEAAPEYKNGYKKESGNVPNPAPSYEYAYAEVGPADVQVQEYAQIAYPNSELNNSGQPQLDGSEQTNMNATAQSHTDEGSGQTQDGTPAHPPLSSSTHPPLSNPSPPHMSSSAHPQSVPAGNAVSQDTAVNENQQNLALAAPPPHEPSTATGPHSPTTTVMNTIVSSPPQAQLHHVQPQTTDQNQNPVAPVATAVASNEPNVNADWSRRYMTECKIWFEELKWGADSITDEKIAYFIQERFNTLNGTQLEPAKAFVYNILVENGKPPYIEANFGLYPVYTRALAKIAQFAEKQSAVVPVQPMYGVGVPPHMHPHTIPVEPAANTEYMQYAQYYPPSSAATLPLTHGMHVNNTQAISLTAQGSTTSGFEAKNDSSVGGAKGEGSAIEKGGRKKKARMPPLKGARKYRTEYKLWHEEMKWTAADLDDEHMAKYINIRWETLKTASGIKTSKAFLHNMLMENSKLPYHKGYYHLYPLYRTAIEKITKALETQPVSFTPEDVMVMLRNLYELYNGNSDAQALRLAVLIVLCVKLELKVEDLPHLRSNHVVPKINSMTKRLELHVSLPDQILQSRIKDGSGQQSLLIAACSCVGELIQNMDCPAHILENYWKRIPENNSERMFLRSVNDKAKRFITIPMGKKVLFAAAGVCNSMLAKPYPSNSVNNHSFRSIT</sequence>
<protein>
    <submittedName>
        <fullName evidence="2">Uncharacterized protein</fullName>
    </submittedName>
</protein>
<feature type="compositionally biased region" description="Polar residues" evidence="1">
    <location>
        <begin position="191"/>
        <end position="202"/>
    </location>
</feature>
<feature type="compositionally biased region" description="Polar residues" evidence="1">
    <location>
        <begin position="672"/>
        <end position="688"/>
    </location>
</feature>
<name>A0A0L0GEX1_9EUKA</name>
<evidence type="ECO:0000313" key="2">
    <source>
        <dbReference type="EMBL" id="KNC87416.1"/>
    </source>
</evidence>
<keyword evidence="3" id="KW-1185">Reference proteome</keyword>
<feature type="region of interest" description="Disordered" evidence="1">
    <location>
        <begin position="672"/>
        <end position="726"/>
    </location>
</feature>
<gene>
    <name evidence="2" type="ORF">SARC_00453</name>
</gene>
<feature type="compositionally biased region" description="Polar residues" evidence="1">
    <location>
        <begin position="750"/>
        <end position="764"/>
    </location>
</feature>
<feature type="compositionally biased region" description="Polar residues" evidence="1">
    <location>
        <begin position="134"/>
        <end position="155"/>
    </location>
</feature>
<feature type="compositionally biased region" description="Basic and acidic residues" evidence="1">
    <location>
        <begin position="92"/>
        <end position="102"/>
    </location>
</feature>
<feature type="compositionally biased region" description="Low complexity" evidence="1">
    <location>
        <begin position="710"/>
        <end position="719"/>
    </location>
</feature>
<organism evidence="2 3">
    <name type="scientific">Sphaeroforma arctica JP610</name>
    <dbReference type="NCBI Taxonomy" id="667725"/>
    <lineage>
        <taxon>Eukaryota</taxon>
        <taxon>Ichthyosporea</taxon>
        <taxon>Ichthyophonida</taxon>
        <taxon>Sphaeroforma</taxon>
    </lineage>
</organism>
<feature type="region of interest" description="Disordered" evidence="1">
    <location>
        <begin position="182"/>
        <end position="204"/>
    </location>
</feature>
<evidence type="ECO:0000256" key="1">
    <source>
        <dbReference type="SAM" id="MobiDB-lite"/>
    </source>
</evidence>
<accession>A0A0L0GEX1</accession>
<evidence type="ECO:0000313" key="3">
    <source>
        <dbReference type="Proteomes" id="UP000054560"/>
    </source>
</evidence>
<dbReference type="AlphaFoldDB" id="A0A0L0GEX1"/>
<feature type="region of interest" description="Disordered" evidence="1">
    <location>
        <begin position="330"/>
        <end position="372"/>
    </location>
</feature>
<dbReference type="EMBL" id="KQ241610">
    <property type="protein sequence ID" value="KNC87416.1"/>
    <property type="molecule type" value="Genomic_DNA"/>
</dbReference>
<dbReference type="RefSeq" id="XP_014161318.1">
    <property type="nucleotide sequence ID" value="XM_014305843.1"/>
</dbReference>
<reference evidence="2 3" key="1">
    <citation type="submission" date="2011-02" db="EMBL/GenBank/DDBJ databases">
        <title>The Genome Sequence of Sphaeroforma arctica JP610.</title>
        <authorList>
            <consortium name="The Broad Institute Genome Sequencing Platform"/>
            <person name="Russ C."/>
            <person name="Cuomo C."/>
            <person name="Young S.K."/>
            <person name="Zeng Q."/>
            <person name="Gargeya S."/>
            <person name="Alvarado L."/>
            <person name="Berlin A."/>
            <person name="Chapman S.B."/>
            <person name="Chen Z."/>
            <person name="Freedman E."/>
            <person name="Gellesch M."/>
            <person name="Goldberg J."/>
            <person name="Griggs A."/>
            <person name="Gujja S."/>
            <person name="Heilman E."/>
            <person name="Heiman D."/>
            <person name="Howarth C."/>
            <person name="Mehta T."/>
            <person name="Neiman D."/>
            <person name="Pearson M."/>
            <person name="Roberts A."/>
            <person name="Saif S."/>
            <person name="Shea T."/>
            <person name="Shenoy N."/>
            <person name="Sisk P."/>
            <person name="Stolte C."/>
            <person name="Sykes S."/>
            <person name="White J."/>
            <person name="Yandava C."/>
            <person name="Burger G."/>
            <person name="Gray M.W."/>
            <person name="Holland P.W.H."/>
            <person name="King N."/>
            <person name="Lang F.B.F."/>
            <person name="Roger A.J."/>
            <person name="Ruiz-Trillo I."/>
            <person name="Haas B."/>
            <person name="Nusbaum C."/>
            <person name="Birren B."/>
        </authorList>
    </citation>
    <scope>NUCLEOTIDE SEQUENCE [LARGE SCALE GENOMIC DNA]</scope>
    <source>
        <strain evidence="2 3">JP610</strain>
    </source>
</reference>
<feature type="region of interest" description="Disordered" evidence="1">
    <location>
        <begin position="442"/>
        <end position="478"/>
    </location>
</feature>
<feature type="compositionally biased region" description="Polar residues" evidence="1">
    <location>
        <begin position="442"/>
        <end position="467"/>
    </location>
</feature>
<proteinExistence type="predicted"/>
<feature type="region of interest" description="Disordered" evidence="1">
    <location>
        <begin position="967"/>
        <end position="1000"/>
    </location>
</feature>
<dbReference type="GeneID" id="25900957"/>
<feature type="region of interest" description="Disordered" evidence="1">
    <location>
        <begin position="58"/>
        <end position="155"/>
    </location>
</feature>
<feature type="region of interest" description="Disordered" evidence="1">
    <location>
        <begin position="741"/>
        <end position="764"/>
    </location>
</feature>